<gene>
    <name evidence="3" type="ORF">METZ01_LOCUS252982</name>
</gene>
<dbReference type="InterPro" id="IPR036928">
    <property type="entry name" value="AS_sf"/>
</dbReference>
<accession>A0A382IKN2</accession>
<dbReference type="Gene3D" id="3.90.1300.10">
    <property type="entry name" value="Amidase signature (AS) domain"/>
    <property type="match status" value="1"/>
</dbReference>
<evidence type="ECO:0000259" key="2">
    <source>
        <dbReference type="Pfam" id="PF01425"/>
    </source>
</evidence>
<dbReference type="InterPro" id="IPR023631">
    <property type="entry name" value="Amidase_dom"/>
</dbReference>
<feature type="region of interest" description="Disordered" evidence="1">
    <location>
        <begin position="181"/>
        <end position="215"/>
    </location>
</feature>
<evidence type="ECO:0000313" key="3">
    <source>
        <dbReference type="EMBL" id="SVC00128.1"/>
    </source>
</evidence>
<dbReference type="PANTHER" id="PTHR11895">
    <property type="entry name" value="TRANSAMIDASE"/>
    <property type="match status" value="1"/>
</dbReference>
<protein>
    <recommendedName>
        <fullName evidence="2">Amidase domain-containing protein</fullName>
    </recommendedName>
</protein>
<dbReference type="EMBL" id="UINC01067950">
    <property type="protein sequence ID" value="SVC00128.1"/>
    <property type="molecule type" value="Genomic_DNA"/>
</dbReference>
<feature type="non-terminal residue" evidence="3">
    <location>
        <position position="215"/>
    </location>
</feature>
<feature type="domain" description="Amidase" evidence="2">
    <location>
        <begin position="27"/>
        <end position="156"/>
    </location>
</feature>
<dbReference type="PANTHER" id="PTHR11895:SF176">
    <property type="entry name" value="AMIDASE AMID-RELATED"/>
    <property type="match status" value="1"/>
</dbReference>
<name>A0A382IKN2_9ZZZZ</name>
<dbReference type="AlphaFoldDB" id="A0A382IKN2"/>
<dbReference type="SUPFAM" id="SSF75304">
    <property type="entry name" value="Amidase signature (AS) enzymes"/>
    <property type="match status" value="1"/>
</dbReference>
<dbReference type="InterPro" id="IPR000120">
    <property type="entry name" value="Amidase"/>
</dbReference>
<reference evidence="3" key="1">
    <citation type="submission" date="2018-05" db="EMBL/GenBank/DDBJ databases">
        <authorList>
            <person name="Lanie J.A."/>
            <person name="Ng W.-L."/>
            <person name="Kazmierczak K.M."/>
            <person name="Andrzejewski T.M."/>
            <person name="Davidsen T.M."/>
            <person name="Wayne K.J."/>
            <person name="Tettelin H."/>
            <person name="Glass J.I."/>
            <person name="Rusch D."/>
            <person name="Podicherti R."/>
            <person name="Tsui H.-C.T."/>
            <person name="Winkler M.E."/>
        </authorList>
    </citation>
    <scope>NUCLEOTIDE SEQUENCE</scope>
</reference>
<dbReference type="GO" id="GO:0003824">
    <property type="term" value="F:catalytic activity"/>
    <property type="evidence" value="ECO:0007669"/>
    <property type="project" value="InterPro"/>
</dbReference>
<organism evidence="3">
    <name type="scientific">marine metagenome</name>
    <dbReference type="NCBI Taxonomy" id="408172"/>
    <lineage>
        <taxon>unclassified sequences</taxon>
        <taxon>metagenomes</taxon>
        <taxon>ecological metagenomes</taxon>
    </lineage>
</organism>
<feature type="compositionally biased region" description="Basic residues" evidence="1">
    <location>
        <begin position="205"/>
        <end position="215"/>
    </location>
</feature>
<sequence>MSDPPLHYLTITEVVALIRDKQVSPVEVTEAMLQRIDARDGRFQSYATVMADQAMDSARKAEIEISAGGCFGPLHGVPIAVKDLCLTKGVRTMGGTPVLSNHVPDFDATVISKLAAAGSVLLGKLNLTEGAMAGYHPDFPIPVNPWNPEYWTGVSCSDTGGSIRFPAASCGYRRYQAHMGIGQPLRSSGPGRVHGPRRPHDPQRCRRRYHASSHR</sequence>
<dbReference type="Pfam" id="PF01425">
    <property type="entry name" value="Amidase"/>
    <property type="match status" value="1"/>
</dbReference>
<evidence type="ECO:0000256" key="1">
    <source>
        <dbReference type="SAM" id="MobiDB-lite"/>
    </source>
</evidence>
<proteinExistence type="predicted"/>